<protein>
    <submittedName>
        <fullName evidence="6">PDZ and LIM domain protein 3</fullName>
    </submittedName>
</protein>
<dbReference type="InterPro" id="IPR006643">
    <property type="entry name" value="Zasp-like_motif"/>
</dbReference>
<keyword evidence="3" id="KW-0440">LIM domain</keyword>
<dbReference type="SMART" id="SM00228">
    <property type="entry name" value="PDZ"/>
    <property type="match status" value="1"/>
</dbReference>
<accession>A0A6F9DMU9</accession>
<dbReference type="InterPro" id="IPR031847">
    <property type="entry name" value="PDLI1-4/Zasp-like_mid"/>
</dbReference>
<dbReference type="InterPro" id="IPR001478">
    <property type="entry name" value="PDZ"/>
</dbReference>
<dbReference type="AlphaFoldDB" id="A0A6F9DMU9"/>
<evidence type="ECO:0000256" key="3">
    <source>
        <dbReference type="ARBA" id="ARBA00023038"/>
    </source>
</evidence>
<dbReference type="GO" id="GO:0030018">
    <property type="term" value="C:Z disc"/>
    <property type="evidence" value="ECO:0007669"/>
    <property type="project" value="UniProtKB-SubCell"/>
</dbReference>
<dbReference type="Pfam" id="PF00595">
    <property type="entry name" value="PDZ"/>
    <property type="match status" value="1"/>
</dbReference>
<dbReference type="SMART" id="SM00735">
    <property type="entry name" value="ZM"/>
    <property type="match status" value="1"/>
</dbReference>
<dbReference type="GO" id="GO:0031941">
    <property type="term" value="C:filamentous actin"/>
    <property type="evidence" value="ECO:0007669"/>
    <property type="project" value="TreeGrafter"/>
</dbReference>
<dbReference type="Pfam" id="PF15936">
    <property type="entry name" value="DUF4749"/>
    <property type="match status" value="1"/>
</dbReference>
<dbReference type="PANTHER" id="PTHR24214:SF38">
    <property type="entry name" value="PDZ AND LIM DOMAIN PROTEIN ZASP-RELATED"/>
    <property type="match status" value="1"/>
</dbReference>
<dbReference type="CDD" id="cd06753">
    <property type="entry name" value="PDZ_PDLIM-like"/>
    <property type="match status" value="1"/>
</dbReference>
<evidence type="ECO:0000313" key="6">
    <source>
        <dbReference type="EMBL" id="CAB3264757.1"/>
    </source>
</evidence>
<feature type="region of interest" description="Disordered" evidence="4">
    <location>
        <begin position="231"/>
        <end position="264"/>
    </location>
</feature>
<feature type="domain" description="PDZ" evidence="5">
    <location>
        <begin position="14"/>
        <end position="89"/>
    </location>
</feature>
<evidence type="ECO:0000256" key="2">
    <source>
        <dbReference type="ARBA" id="ARBA00022490"/>
    </source>
</evidence>
<dbReference type="EMBL" id="LR788895">
    <property type="protein sequence ID" value="CAB3264757.1"/>
    <property type="molecule type" value="mRNA"/>
</dbReference>
<dbReference type="GO" id="GO:0061061">
    <property type="term" value="P:muscle structure development"/>
    <property type="evidence" value="ECO:0007669"/>
    <property type="project" value="TreeGrafter"/>
</dbReference>
<keyword evidence="3" id="KW-0479">Metal-binding</keyword>
<dbReference type="GO" id="GO:0001725">
    <property type="term" value="C:stress fiber"/>
    <property type="evidence" value="ECO:0007669"/>
    <property type="project" value="TreeGrafter"/>
</dbReference>
<organism evidence="6">
    <name type="scientific">Phallusia mammillata</name>
    <dbReference type="NCBI Taxonomy" id="59560"/>
    <lineage>
        <taxon>Eukaryota</taxon>
        <taxon>Metazoa</taxon>
        <taxon>Chordata</taxon>
        <taxon>Tunicata</taxon>
        <taxon>Ascidiacea</taxon>
        <taxon>Phlebobranchia</taxon>
        <taxon>Ascidiidae</taxon>
        <taxon>Phallusia</taxon>
    </lineage>
</organism>
<keyword evidence="3" id="KW-0862">Zinc</keyword>
<dbReference type="GO" id="GO:0005912">
    <property type="term" value="C:adherens junction"/>
    <property type="evidence" value="ECO:0007669"/>
    <property type="project" value="TreeGrafter"/>
</dbReference>
<dbReference type="GO" id="GO:0003779">
    <property type="term" value="F:actin binding"/>
    <property type="evidence" value="ECO:0007669"/>
    <property type="project" value="TreeGrafter"/>
</dbReference>
<evidence type="ECO:0000256" key="1">
    <source>
        <dbReference type="ARBA" id="ARBA00004216"/>
    </source>
</evidence>
<dbReference type="SUPFAM" id="SSF50156">
    <property type="entry name" value="PDZ domain-like"/>
    <property type="match status" value="1"/>
</dbReference>
<name>A0A6F9DMU9_9ASCI</name>
<evidence type="ECO:0000259" key="5">
    <source>
        <dbReference type="PROSITE" id="PS50106"/>
    </source>
</evidence>
<dbReference type="PROSITE" id="PS50106">
    <property type="entry name" value="PDZ"/>
    <property type="match status" value="1"/>
</dbReference>
<dbReference type="Gene3D" id="2.30.42.10">
    <property type="match status" value="1"/>
</dbReference>
<reference evidence="6" key="1">
    <citation type="submission" date="2020-04" db="EMBL/GenBank/DDBJ databases">
        <authorList>
            <person name="Neveu A P."/>
        </authorList>
    </citation>
    <scope>NUCLEOTIDE SEQUENCE</scope>
    <source>
        <tissue evidence="6">Whole embryo</tissue>
    </source>
</reference>
<dbReference type="FunFam" id="2.30.42.10:FF:000055">
    <property type="entry name" value="PDZ and LIM domain protein 3"/>
    <property type="match status" value="1"/>
</dbReference>
<dbReference type="GO" id="GO:0051371">
    <property type="term" value="F:muscle alpha-actinin binding"/>
    <property type="evidence" value="ECO:0007669"/>
    <property type="project" value="TreeGrafter"/>
</dbReference>
<comment type="subcellular location">
    <subcellularLocation>
        <location evidence="1">Cytoplasm</location>
        <location evidence="1">Myofibril</location>
        <location evidence="1">Sarcomere</location>
        <location evidence="1">Z line</location>
    </subcellularLocation>
</comment>
<dbReference type="InterPro" id="IPR050604">
    <property type="entry name" value="PDZ-LIM_domain"/>
</dbReference>
<dbReference type="GO" id="GO:0030036">
    <property type="term" value="P:actin cytoskeleton organization"/>
    <property type="evidence" value="ECO:0007669"/>
    <property type="project" value="TreeGrafter"/>
</dbReference>
<dbReference type="PANTHER" id="PTHR24214">
    <property type="entry name" value="PDZ AND LIM DOMAIN PROTEIN ZASP"/>
    <property type="match status" value="1"/>
</dbReference>
<gene>
    <name evidence="6" type="primary">Pdlim3-002</name>
</gene>
<sequence length="264" mass="28048">MPQPRIQSSVTLFGSPPWGFRMSGGKEFNQPLVITRITPGSVAAKSGLASGDVLITVNGQFAGEMTQDECEAKVKQAVGSLYLVVEKNAAKVTQLPSGEVSMEADRSIYATRHAGTSHNRTAQGYRPTNGPPTAPRPVKAPFVSPTQVPVFDPSALKKTAAQKHGAMVMKGPGKSRVVHAQYNTPMGMYSNDNIIDTVQAQAQSMGVSLPGAGDDTGTGTPLDPNSAVYREVHRQEANPRGKTTQSRSFKMLESIVQPGDVDAQ</sequence>
<keyword evidence="2" id="KW-0963">Cytoplasm</keyword>
<evidence type="ECO:0000256" key="4">
    <source>
        <dbReference type="SAM" id="MobiDB-lite"/>
    </source>
</evidence>
<dbReference type="InterPro" id="IPR036034">
    <property type="entry name" value="PDZ_sf"/>
</dbReference>
<proteinExistence type="evidence at transcript level"/>